<organism evidence="2 3">
    <name type="scientific">Nocardioides hwasunensis</name>
    <dbReference type="NCBI Taxonomy" id="397258"/>
    <lineage>
        <taxon>Bacteria</taxon>
        <taxon>Bacillati</taxon>
        <taxon>Actinomycetota</taxon>
        <taxon>Actinomycetes</taxon>
        <taxon>Propionibacteriales</taxon>
        <taxon>Nocardioidaceae</taxon>
        <taxon>Nocardioides</taxon>
    </lineage>
</organism>
<accession>A0ABR8MC40</accession>
<gene>
    <name evidence="2" type="ORF">IEZ25_02645</name>
</gene>
<evidence type="ECO:0000313" key="3">
    <source>
        <dbReference type="Proteomes" id="UP000649289"/>
    </source>
</evidence>
<feature type="transmembrane region" description="Helical" evidence="1">
    <location>
        <begin position="74"/>
        <end position="94"/>
    </location>
</feature>
<dbReference type="Proteomes" id="UP000649289">
    <property type="component" value="Unassembled WGS sequence"/>
</dbReference>
<dbReference type="EMBL" id="JACXYY010000001">
    <property type="protein sequence ID" value="MBD3913502.1"/>
    <property type="molecule type" value="Genomic_DNA"/>
</dbReference>
<sequence>MTGAAKRIVLETLGWVLLLLGVAMIFLPGPGLLGIFAGLALLSQQYDWAERRVEPVRLRALRGAADGVETWPRIIASCAGALALVACGVLWIAYPPAPGWWPFSDAWWLPGGIWTGITQIGSAIIALALIVYSYRRFHGKPEAVAELGREIEAAQHEREERKHEGRVRD</sequence>
<reference evidence="2 3" key="1">
    <citation type="submission" date="2020-09" db="EMBL/GenBank/DDBJ databases">
        <title>novel species in genus Nocardioides.</title>
        <authorList>
            <person name="Zhang G."/>
        </authorList>
    </citation>
    <scope>NUCLEOTIDE SEQUENCE [LARGE SCALE GENOMIC DNA]</scope>
    <source>
        <strain evidence="2 3">19197</strain>
    </source>
</reference>
<dbReference type="Pfam" id="PF09656">
    <property type="entry name" value="PGPGW"/>
    <property type="match status" value="1"/>
</dbReference>
<feature type="transmembrane region" description="Helical" evidence="1">
    <location>
        <begin position="106"/>
        <end position="132"/>
    </location>
</feature>
<comment type="caution">
    <text evidence="2">The sequence shown here is derived from an EMBL/GenBank/DDBJ whole genome shotgun (WGS) entry which is preliminary data.</text>
</comment>
<keyword evidence="1" id="KW-1133">Transmembrane helix</keyword>
<keyword evidence="1" id="KW-0472">Membrane</keyword>
<name>A0ABR8MC40_9ACTN</name>
<dbReference type="RefSeq" id="WP_191197820.1">
    <property type="nucleotide sequence ID" value="NZ_BAAAPA010000002.1"/>
</dbReference>
<evidence type="ECO:0000256" key="1">
    <source>
        <dbReference type="SAM" id="Phobius"/>
    </source>
</evidence>
<keyword evidence="1" id="KW-0812">Transmembrane</keyword>
<evidence type="ECO:0000313" key="2">
    <source>
        <dbReference type="EMBL" id="MBD3913502.1"/>
    </source>
</evidence>
<keyword evidence="3" id="KW-1185">Reference proteome</keyword>
<protein>
    <submittedName>
        <fullName evidence="2">PGPGW domain-containing protein</fullName>
    </submittedName>
</protein>
<feature type="transmembrane region" description="Helical" evidence="1">
    <location>
        <begin position="15"/>
        <end position="42"/>
    </location>
</feature>
<dbReference type="InterPro" id="IPR019099">
    <property type="entry name" value="Uncharacterised_PGPGW_TM"/>
</dbReference>
<proteinExistence type="predicted"/>